<feature type="region of interest" description="Disordered" evidence="1">
    <location>
        <begin position="390"/>
        <end position="411"/>
    </location>
</feature>
<feature type="domain" description="DUF6697" evidence="2">
    <location>
        <begin position="349"/>
        <end position="550"/>
    </location>
</feature>
<feature type="region of interest" description="Disordered" evidence="1">
    <location>
        <begin position="179"/>
        <end position="281"/>
    </location>
</feature>
<reference evidence="3 4" key="1">
    <citation type="submission" date="2024-01" db="EMBL/GenBank/DDBJ databases">
        <title>A draft genome for a cacao thread blight-causing isolate of Paramarasmius palmivorus.</title>
        <authorList>
            <person name="Baruah I.K."/>
            <person name="Bukari Y."/>
            <person name="Amoako-Attah I."/>
            <person name="Meinhardt L.W."/>
            <person name="Bailey B.A."/>
            <person name="Cohen S.P."/>
        </authorList>
    </citation>
    <scope>NUCLEOTIDE SEQUENCE [LARGE SCALE GENOMIC DNA]</scope>
    <source>
        <strain evidence="3 4">GH-12</strain>
    </source>
</reference>
<organism evidence="3 4">
    <name type="scientific">Paramarasmius palmivorus</name>
    <dbReference type="NCBI Taxonomy" id="297713"/>
    <lineage>
        <taxon>Eukaryota</taxon>
        <taxon>Fungi</taxon>
        <taxon>Dikarya</taxon>
        <taxon>Basidiomycota</taxon>
        <taxon>Agaricomycotina</taxon>
        <taxon>Agaricomycetes</taxon>
        <taxon>Agaricomycetidae</taxon>
        <taxon>Agaricales</taxon>
        <taxon>Marasmiineae</taxon>
        <taxon>Marasmiaceae</taxon>
        <taxon>Paramarasmius</taxon>
    </lineage>
</organism>
<comment type="caution">
    <text evidence="3">The sequence shown here is derived from an EMBL/GenBank/DDBJ whole genome shotgun (WGS) entry which is preliminary data.</text>
</comment>
<dbReference type="Pfam" id="PF20411">
    <property type="entry name" value="DUF6697"/>
    <property type="match status" value="1"/>
</dbReference>
<evidence type="ECO:0000256" key="1">
    <source>
        <dbReference type="SAM" id="MobiDB-lite"/>
    </source>
</evidence>
<name>A0AAW0C552_9AGAR</name>
<dbReference type="InterPro" id="IPR046520">
    <property type="entry name" value="DUF6697"/>
</dbReference>
<protein>
    <recommendedName>
        <fullName evidence="2">DUF6697 domain-containing protein</fullName>
    </recommendedName>
</protein>
<evidence type="ECO:0000313" key="3">
    <source>
        <dbReference type="EMBL" id="KAK7034008.1"/>
    </source>
</evidence>
<evidence type="ECO:0000259" key="2">
    <source>
        <dbReference type="Pfam" id="PF20411"/>
    </source>
</evidence>
<feature type="compositionally biased region" description="Polar residues" evidence="1">
    <location>
        <begin position="211"/>
        <end position="222"/>
    </location>
</feature>
<feature type="compositionally biased region" description="Acidic residues" evidence="1">
    <location>
        <begin position="588"/>
        <end position="610"/>
    </location>
</feature>
<dbReference type="Proteomes" id="UP001383192">
    <property type="component" value="Unassembled WGS sequence"/>
</dbReference>
<proteinExistence type="predicted"/>
<dbReference type="EMBL" id="JAYKXP010000058">
    <property type="protein sequence ID" value="KAK7034008.1"/>
    <property type="molecule type" value="Genomic_DNA"/>
</dbReference>
<sequence>MSISVSAIPSSITTITNDFDFDFDGWLQQPQCRPPNKVSLGKRNKLNCQVEKDNQESIQQTIACREGKCTQVGAMLKPYWGYTDDELEGLARSEKYCQDYGPLPGFLRRKVDAMRRAVKQEEEVGQHEDVKTNFDEGGRVLKPILNPKREDEKELCWKLDKPVVKNASLLETIVRHDTHFPDATSPNSTASDQGDPCTEFGTGLGPVQAQIEESSITENRSPSPYFANISHSGDSQSGSRSQKRPASPLPQATGRLLRPRIARNYRESDMFDTPSDAGNEYTRTRNKIEVPELQPGDELNLPREEYFRREDREVTVKAEEVAINLNETVWPVPEDLVTPLDVHEEAVGVSRKCWSHLFGGNIQMAFTTAKEKKQPDPRLREFMFVDRVSQPDAPGRPGGSGLWYDSSSNPTGDSPTWSGQFVLVAKCGDHKWRLIGLVKVTAVGYLKPSEWLNLDPKCRKWWVRNILRRSWGDGFKARVVLRKRLGREPSQTEVKQEAKDESERTSAKKLFKKVTFNEIEETFDRGLSRIIVHTIQCIDYPVEIQRRIIAEGPAIDIRLGLRSADKSIGKTKAPSVRKPAKKVTVVESETESSGGEEDEDESEAEKDEED</sequence>
<feature type="compositionally biased region" description="Low complexity" evidence="1">
    <location>
        <begin position="230"/>
        <end position="240"/>
    </location>
</feature>
<evidence type="ECO:0000313" key="4">
    <source>
        <dbReference type="Proteomes" id="UP001383192"/>
    </source>
</evidence>
<keyword evidence="4" id="KW-1185">Reference proteome</keyword>
<feature type="region of interest" description="Disordered" evidence="1">
    <location>
        <begin position="568"/>
        <end position="610"/>
    </location>
</feature>
<accession>A0AAW0C552</accession>
<gene>
    <name evidence="3" type="ORF">VNI00_012438</name>
</gene>
<dbReference type="AlphaFoldDB" id="A0AAW0C552"/>